<dbReference type="GO" id="GO:0008173">
    <property type="term" value="F:RNA methyltransferase activity"/>
    <property type="evidence" value="ECO:0007669"/>
    <property type="project" value="UniProtKB-UniRule"/>
</dbReference>
<dbReference type="InterPro" id="IPR024160">
    <property type="entry name" value="BIN3_SAM-bd_dom"/>
</dbReference>
<sequence>MDNERNDVRQRGKRAREEQVEQGEPTRNERRKQPLFRFGNYARYYGYRREGNGAEAVASGAAPQSPPQHNQHQQQASSMWRLTRKDDRLAALDASWFRKETVLDVGCHEGLVTLEVARRFDVTKVVGIDIDESLVTRAIHNLIASRSASRNHENMTLAPVTFRCENYAMSTPGVRGGSGANADLEASKYPATTDVKHGAPPYGVILMLSMTKWVHMNFGDDGIRRLFSRARDELRPGGVLVLEAQTYESYTKAVKAVKKMRHLDSVYVPLKQLKLHPDEFSRVLTTDYGFETLALPQASRADDASAASTTEFSRRNLLVFRKPMSATKVNEENL</sequence>
<dbReference type="AlphaFoldDB" id="A0A830HBS3"/>
<dbReference type="Pfam" id="PF06859">
    <property type="entry name" value="Bin3"/>
    <property type="match status" value="1"/>
</dbReference>
<dbReference type="PANTHER" id="PTHR12315:SF0">
    <property type="entry name" value="7SK SNRNA METHYLPHOSPHATE CAPPING ENZYME"/>
    <property type="match status" value="1"/>
</dbReference>
<evidence type="ECO:0000313" key="9">
    <source>
        <dbReference type="EMBL" id="GHP02799.1"/>
    </source>
</evidence>
<keyword evidence="3 6" id="KW-0808">Transferase</keyword>
<organism evidence="9 10">
    <name type="scientific">Pycnococcus provasolii</name>
    <dbReference type="NCBI Taxonomy" id="41880"/>
    <lineage>
        <taxon>Eukaryota</taxon>
        <taxon>Viridiplantae</taxon>
        <taxon>Chlorophyta</taxon>
        <taxon>Pseudoscourfieldiophyceae</taxon>
        <taxon>Pseudoscourfieldiales</taxon>
        <taxon>Pycnococcaceae</taxon>
        <taxon>Pycnococcus</taxon>
    </lineage>
</organism>
<dbReference type="CDD" id="cd02440">
    <property type="entry name" value="AdoMet_MTases"/>
    <property type="match status" value="1"/>
</dbReference>
<proteinExistence type="inferred from homology"/>
<dbReference type="InterPro" id="IPR010675">
    <property type="entry name" value="Bin3_C"/>
</dbReference>
<dbReference type="Pfam" id="PF13649">
    <property type="entry name" value="Methyltransf_25"/>
    <property type="match status" value="1"/>
</dbReference>
<evidence type="ECO:0000313" key="10">
    <source>
        <dbReference type="Proteomes" id="UP000660262"/>
    </source>
</evidence>
<name>A0A830HBS3_9CHLO</name>
<comment type="caution">
    <text evidence="9">The sequence shown here is derived from an EMBL/GenBank/DDBJ whole genome shotgun (WGS) entry which is preliminary data.</text>
</comment>
<dbReference type="OrthoDB" id="10017101at2759"/>
<evidence type="ECO:0000256" key="2">
    <source>
        <dbReference type="ARBA" id="ARBA00022603"/>
    </source>
</evidence>
<evidence type="ECO:0000256" key="5">
    <source>
        <dbReference type="PROSITE-ProRule" id="PRU00848"/>
    </source>
</evidence>
<dbReference type="Gene3D" id="3.40.50.150">
    <property type="entry name" value="Vaccinia Virus protein VP39"/>
    <property type="match status" value="1"/>
</dbReference>
<dbReference type="PANTHER" id="PTHR12315">
    <property type="entry name" value="BICOID-INTERACTING PROTEIN RELATED"/>
    <property type="match status" value="1"/>
</dbReference>
<feature type="region of interest" description="Disordered" evidence="7">
    <location>
        <begin position="1"/>
        <end position="35"/>
    </location>
</feature>
<gene>
    <name evidence="9" type="ORF">PPROV_000155400</name>
</gene>
<dbReference type="InterPro" id="IPR041698">
    <property type="entry name" value="Methyltransf_25"/>
</dbReference>
<feature type="compositionally biased region" description="Low complexity" evidence="7">
    <location>
        <begin position="61"/>
        <end position="78"/>
    </location>
</feature>
<evidence type="ECO:0000256" key="6">
    <source>
        <dbReference type="RuleBase" id="RU367087"/>
    </source>
</evidence>
<dbReference type="PROSITE" id="PS51515">
    <property type="entry name" value="BIN3_SAM"/>
    <property type="match status" value="1"/>
</dbReference>
<protein>
    <recommendedName>
        <fullName evidence="6">RNA methyltransferase</fullName>
        <ecNumber evidence="6">2.1.1.-</ecNumber>
    </recommendedName>
</protein>
<dbReference type="InterPro" id="IPR039772">
    <property type="entry name" value="Bin3-like"/>
</dbReference>
<evidence type="ECO:0000256" key="4">
    <source>
        <dbReference type="ARBA" id="ARBA00022691"/>
    </source>
</evidence>
<comment type="similarity">
    <text evidence="1 6">Belongs to the methyltransferase superfamily.</text>
</comment>
<keyword evidence="2 6" id="KW-0489">Methyltransferase</keyword>
<evidence type="ECO:0000256" key="3">
    <source>
        <dbReference type="ARBA" id="ARBA00022679"/>
    </source>
</evidence>
<feature type="domain" description="Bin3-type SAM" evidence="8">
    <location>
        <begin position="86"/>
        <end position="325"/>
    </location>
</feature>
<dbReference type="GO" id="GO:0032259">
    <property type="term" value="P:methylation"/>
    <property type="evidence" value="ECO:0007669"/>
    <property type="project" value="UniProtKB-KW"/>
</dbReference>
<dbReference type="GO" id="GO:0008171">
    <property type="term" value="F:O-methyltransferase activity"/>
    <property type="evidence" value="ECO:0007669"/>
    <property type="project" value="UniProtKB-UniRule"/>
</dbReference>
<dbReference type="SUPFAM" id="SSF53335">
    <property type="entry name" value="S-adenosyl-L-methionine-dependent methyltransferases"/>
    <property type="match status" value="1"/>
</dbReference>
<accession>A0A830HBS3</accession>
<evidence type="ECO:0000259" key="8">
    <source>
        <dbReference type="PROSITE" id="PS51515"/>
    </source>
</evidence>
<dbReference type="GO" id="GO:0040031">
    <property type="term" value="P:snRNA modification"/>
    <property type="evidence" value="ECO:0007669"/>
    <property type="project" value="TreeGrafter"/>
</dbReference>
<feature type="compositionally biased region" description="Basic and acidic residues" evidence="7">
    <location>
        <begin position="1"/>
        <end position="32"/>
    </location>
</feature>
<dbReference type="InterPro" id="IPR029063">
    <property type="entry name" value="SAM-dependent_MTases_sf"/>
</dbReference>
<feature type="region of interest" description="Disordered" evidence="7">
    <location>
        <begin position="55"/>
        <end position="78"/>
    </location>
</feature>
<keyword evidence="4 5" id="KW-0949">S-adenosyl-L-methionine</keyword>
<dbReference type="GO" id="GO:0017069">
    <property type="term" value="F:snRNA binding"/>
    <property type="evidence" value="ECO:0007669"/>
    <property type="project" value="TreeGrafter"/>
</dbReference>
<dbReference type="EC" id="2.1.1.-" evidence="6"/>
<evidence type="ECO:0000256" key="7">
    <source>
        <dbReference type="SAM" id="MobiDB-lite"/>
    </source>
</evidence>
<dbReference type="EMBL" id="BNJQ01000004">
    <property type="protein sequence ID" value="GHP02799.1"/>
    <property type="molecule type" value="Genomic_DNA"/>
</dbReference>
<dbReference type="Proteomes" id="UP000660262">
    <property type="component" value="Unassembled WGS sequence"/>
</dbReference>
<reference evidence="9" key="1">
    <citation type="submission" date="2020-10" db="EMBL/GenBank/DDBJ databases">
        <title>Unveiling of a novel bifunctional photoreceptor, Dualchrome1, isolated from a cosmopolitan green alga.</title>
        <authorList>
            <person name="Suzuki S."/>
            <person name="Kawachi M."/>
        </authorList>
    </citation>
    <scope>NUCLEOTIDE SEQUENCE</scope>
    <source>
        <strain evidence="9">NIES 2893</strain>
    </source>
</reference>
<keyword evidence="10" id="KW-1185">Reference proteome</keyword>
<evidence type="ECO:0000256" key="1">
    <source>
        <dbReference type="ARBA" id="ARBA00008361"/>
    </source>
</evidence>